<keyword evidence="3" id="KW-1185">Reference proteome</keyword>
<dbReference type="STRING" id="698738.OLEAN_C25460"/>
<protein>
    <recommendedName>
        <fullName evidence="4">Vitellogenin domain-containing protein</fullName>
    </recommendedName>
</protein>
<dbReference type="HOGENOM" id="CLU_490768_0_0_6"/>
<dbReference type="KEGG" id="oai:OLEAN_C25460"/>
<evidence type="ECO:0000313" key="3">
    <source>
        <dbReference type="Proteomes" id="UP000032749"/>
    </source>
</evidence>
<reference evidence="2 3" key="1">
    <citation type="journal article" date="2013" name="Nat. Commun.">
        <title>Genome sequence and functional genomic analysis of the oil-degrading bacterium Oleispira antarctica.</title>
        <authorList>
            <person name="Kube M."/>
            <person name="Chernikova T.N."/>
            <person name="Al-Ramahi Y."/>
            <person name="Beloqui A."/>
            <person name="Lopez-Cortez N."/>
            <person name="Guazzaroni M.E."/>
            <person name="Heipieper H.J."/>
            <person name="Klages S."/>
            <person name="Kotsyurbenko O.R."/>
            <person name="Langer I."/>
            <person name="Nechitaylo T.Y."/>
            <person name="Lunsdorf H."/>
            <person name="Fernandez M."/>
            <person name="Juarez S."/>
            <person name="Ciordia S."/>
            <person name="Singer A."/>
            <person name="Kagan O."/>
            <person name="Egorova O."/>
            <person name="Petit P.A."/>
            <person name="Stogios P."/>
            <person name="Kim Y."/>
            <person name="Tchigvintsev A."/>
            <person name="Flick R."/>
            <person name="Denaro R."/>
            <person name="Genovese M."/>
            <person name="Albar J.P."/>
            <person name="Reva O.N."/>
            <person name="Martinez-Gomariz M."/>
            <person name="Tran H."/>
            <person name="Ferrer M."/>
            <person name="Savchenko A."/>
            <person name="Yakunin A.F."/>
            <person name="Yakimov M.M."/>
            <person name="Golyshina O.V."/>
            <person name="Reinhardt R."/>
            <person name="Golyshin P.N."/>
        </authorList>
    </citation>
    <scope>NUCLEOTIDE SEQUENCE [LARGE SCALE GENOMIC DNA]</scope>
</reference>
<keyword evidence="1" id="KW-0812">Transmembrane</keyword>
<keyword evidence="1" id="KW-1133">Transmembrane helix</keyword>
<keyword evidence="1" id="KW-0472">Membrane</keyword>
<dbReference type="OrthoDB" id="7057813at2"/>
<dbReference type="Proteomes" id="UP000032749">
    <property type="component" value="Chromosome"/>
</dbReference>
<evidence type="ECO:0000256" key="1">
    <source>
        <dbReference type="SAM" id="Phobius"/>
    </source>
</evidence>
<name>R4YNX4_OLEAN</name>
<dbReference type="AlphaFoldDB" id="R4YNX4"/>
<feature type="transmembrane region" description="Helical" evidence="1">
    <location>
        <begin position="7"/>
        <end position="26"/>
    </location>
</feature>
<evidence type="ECO:0008006" key="4">
    <source>
        <dbReference type="Google" id="ProtNLM"/>
    </source>
</evidence>
<sequence>MKILKRFLLILTLLILATIGVFYLYIQSLPTAPPDFINTNELNNKPAISFNCANKTDFKYAYNVHVNIESVLNNKQVYHSKLKFKTQLSQANDKIIKGIANNILIDEGQGPVNIKDVYYLGRVEAQPFALFTAFNDLGLVEKHPMKILAQLFKALSVGSEGKKYHFAYDSMQRTYRYHHSNNIITRNASATTANMNQLTSSLQTPDGNKHWKVTLDNNCMPSTLYSQERKGLSAAGHNGYIKFTIEAKKIAPYTDLTHVALNSFSNSHNLWRIKSVASSAFEQAINNEAELWSTIENFSSDKNSAKLIKAAEYLIENINSNELAKKLSNSELSDNSKRDLAFALSLSGHYDAENYLIDTLLSLSANTSKEDRDIDFQKVRLMVALAGNGQVSEQGFQTLAALAENTNESNNVRNNALINLGSTLQQLKNHGQDSAGLSDQLSSSLSRAIAGDHSSSAILAAGNAKLDNLNQQIIVKLNSGNSKERYAAASVLARNPNYNDDLIQHLSAEPSDLVNYAILTNLDTKSLSSQQKDKLLDISTRSSSDITQVIKQIVK</sequence>
<evidence type="ECO:0000313" key="2">
    <source>
        <dbReference type="EMBL" id="CCK76722.1"/>
    </source>
</evidence>
<accession>R4YNX4</accession>
<gene>
    <name evidence="2" type="ORF">OLEAN_C25460</name>
</gene>
<proteinExistence type="predicted"/>
<dbReference type="EMBL" id="FO203512">
    <property type="protein sequence ID" value="CCK76722.1"/>
    <property type="molecule type" value="Genomic_DNA"/>
</dbReference>
<organism evidence="2 3">
    <name type="scientific">Oleispira antarctica RB-8</name>
    <dbReference type="NCBI Taxonomy" id="698738"/>
    <lineage>
        <taxon>Bacteria</taxon>
        <taxon>Pseudomonadati</taxon>
        <taxon>Pseudomonadota</taxon>
        <taxon>Gammaproteobacteria</taxon>
        <taxon>Oceanospirillales</taxon>
        <taxon>Oceanospirillaceae</taxon>
        <taxon>Oleispira</taxon>
    </lineage>
</organism>